<name>A0ABT0YZW4_9FLAO</name>
<keyword evidence="1" id="KW-0732">Signal</keyword>
<dbReference type="InterPro" id="IPR013783">
    <property type="entry name" value="Ig-like_fold"/>
</dbReference>
<dbReference type="PROSITE" id="PS51257">
    <property type="entry name" value="PROKAR_LIPOPROTEIN"/>
    <property type="match status" value="1"/>
</dbReference>
<feature type="domain" description="LamG-like jellyroll fold" evidence="3">
    <location>
        <begin position="204"/>
        <end position="347"/>
    </location>
</feature>
<dbReference type="SUPFAM" id="SSF49899">
    <property type="entry name" value="Concanavalin A-like lectins/glucanases"/>
    <property type="match status" value="2"/>
</dbReference>
<dbReference type="SMART" id="SM00560">
    <property type="entry name" value="LamGL"/>
    <property type="match status" value="1"/>
</dbReference>
<evidence type="ECO:0000259" key="3">
    <source>
        <dbReference type="SMART" id="SM00560"/>
    </source>
</evidence>
<dbReference type="EMBL" id="JAMSCK010000002">
    <property type="protein sequence ID" value="MCM8569013.1"/>
    <property type="molecule type" value="Genomic_DNA"/>
</dbReference>
<evidence type="ECO:0000313" key="5">
    <source>
        <dbReference type="Proteomes" id="UP001155077"/>
    </source>
</evidence>
<dbReference type="Gene3D" id="2.60.120.200">
    <property type="match status" value="2"/>
</dbReference>
<keyword evidence="5" id="KW-1185">Reference proteome</keyword>
<proteinExistence type="predicted"/>
<dbReference type="PANTHER" id="PTHR42535">
    <property type="entry name" value="OOKINETE PROTEIN, PUTATIVE-RELATED"/>
    <property type="match status" value="1"/>
</dbReference>
<dbReference type="Pfam" id="PF17957">
    <property type="entry name" value="Big_7"/>
    <property type="match status" value="1"/>
</dbReference>
<comment type="caution">
    <text evidence="4">The sequence shown here is derived from an EMBL/GenBank/DDBJ whole genome shotgun (WGS) entry which is preliminary data.</text>
</comment>
<evidence type="ECO:0000256" key="2">
    <source>
        <dbReference type="ARBA" id="ARBA00023157"/>
    </source>
</evidence>
<keyword evidence="2" id="KW-1015">Disulfide bond</keyword>
<gene>
    <name evidence="4" type="ORF">NE848_06460</name>
</gene>
<dbReference type="PANTHER" id="PTHR42535:SF2">
    <property type="entry name" value="CHROMOSOME UNDETERMINED SCAFFOLD_146, WHOLE GENOME SHOTGUN SEQUENCE"/>
    <property type="match status" value="1"/>
</dbReference>
<reference evidence="4" key="1">
    <citation type="submission" date="2022-06" db="EMBL/GenBank/DDBJ databases">
        <title>Gramella sediminis sp. nov., isolated from deep-sea sediment of the Indian Ocean.</title>
        <authorList>
            <person name="Yang L."/>
        </authorList>
    </citation>
    <scope>NUCLEOTIDE SEQUENCE</scope>
    <source>
        <strain evidence="4">HMD3159</strain>
    </source>
</reference>
<sequence length="576" mass="62172">MRNINIKLLGLFSFILLFAACEYEGIDPITPVDPGADAANPEVTISSPVEGATINVLEEVSSVTIKFEVEDDIEVANIEVAVDGNTIATMNDFLDYRIVKDQVVFDNVTNGEHTVTVTATDMEGNTTSKTVSFSKEPPYTPKFDALGEYIYMPFDGAYIDLMTLKEADVVGDPGFTNDAFLGSAAYKGASDAYLNLPFDGSIGEEFTASFWYKVSGDPGRAGILVAGDDADDRQQGFRLFREGNADEQRLKLNVGTGTGESWNDGGVLKADSGEWVHVAFTVTSSTSTIYFNGTPVNTGNLSGPIDWSGVEELTIGHGGETFSYWDHLYDSSPIDELRFFDQALTQEEIQGLISASSVTLDMPFDGQFKDMASNRDVTVVGDPGFAGESKEGSNAYAGAAGAYLTLPSAGLTSETFSATMWYKLNATPDRAGILVMGPEDTENAGYPETQNKRTSGFRFFREKGADGHQRFKLNVGNGTADAWVDGGTAADVANDAGWVHLAFTISQSKAIVYIDGQVVKDADISGLDWTGVEIVSVMSGAPRFTAWGHMSDQSYLDGLRFYNKVLTQEEIQAMIQ</sequence>
<evidence type="ECO:0000313" key="4">
    <source>
        <dbReference type="EMBL" id="MCM8569013.1"/>
    </source>
</evidence>
<dbReference type="RefSeq" id="WP_252111626.1">
    <property type="nucleotide sequence ID" value="NZ_JAMSCK010000002.1"/>
</dbReference>
<dbReference type="Pfam" id="PF13385">
    <property type="entry name" value="Laminin_G_3"/>
    <property type="match status" value="2"/>
</dbReference>
<accession>A0ABT0YZW4</accession>
<organism evidence="4 5">
    <name type="scientific">Gramella jeungdoensis</name>
    <dbReference type="NCBI Taxonomy" id="708091"/>
    <lineage>
        <taxon>Bacteria</taxon>
        <taxon>Pseudomonadati</taxon>
        <taxon>Bacteroidota</taxon>
        <taxon>Flavobacteriia</taxon>
        <taxon>Flavobacteriales</taxon>
        <taxon>Flavobacteriaceae</taxon>
        <taxon>Christiangramia</taxon>
    </lineage>
</organism>
<dbReference type="InterPro" id="IPR006558">
    <property type="entry name" value="LamG-like"/>
</dbReference>
<evidence type="ECO:0000256" key="1">
    <source>
        <dbReference type="ARBA" id="ARBA00022729"/>
    </source>
</evidence>
<protein>
    <submittedName>
        <fullName evidence="4">Ig-like domain-containing protein</fullName>
    </submittedName>
</protein>
<dbReference type="Proteomes" id="UP001155077">
    <property type="component" value="Unassembled WGS sequence"/>
</dbReference>
<dbReference type="Gene3D" id="2.60.40.10">
    <property type="entry name" value="Immunoglobulins"/>
    <property type="match status" value="1"/>
</dbReference>
<dbReference type="InterPro" id="IPR013320">
    <property type="entry name" value="ConA-like_dom_sf"/>
</dbReference>